<dbReference type="InterPro" id="IPR037647">
    <property type="entry name" value="HIRIP3"/>
</dbReference>
<organism evidence="6 7">
    <name type="scientific">Morus notabilis</name>
    <dbReference type="NCBI Taxonomy" id="981085"/>
    <lineage>
        <taxon>Eukaryota</taxon>
        <taxon>Viridiplantae</taxon>
        <taxon>Streptophyta</taxon>
        <taxon>Embryophyta</taxon>
        <taxon>Tracheophyta</taxon>
        <taxon>Spermatophyta</taxon>
        <taxon>Magnoliopsida</taxon>
        <taxon>eudicotyledons</taxon>
        <taxon>Gunneridae</taxon>
        <taxon>Pentapetalae</taxon>
        <taxon>rosids</taxon>
        <taxon>fabids</taxon>
        <taxon>Rosales</taxon>
        <taxon>Moraceae</taxon>
        <taxon>Moreae</taxon>
        <taxon>Morus</taxon>
    </lineage>
</organism>
<feature type="domain" description="Histone chaperone" evidence="5">
    <location>
        <begin position="404"/>
        <end position="439"/>
    </location>
</feature>
<feature type="compositionally biased region" description="Basic and acidic residues" evidence="4">
    <location>
        <begin position="7"/>
        <end position="21"/>
    </location>
</feature>
<feature type="compositionally biased region" description="Basic and acidic residues" evidence="4">
    <location>
        <begin position="86"/>
        <end position="110"/>
    </location>
</feature>
<dbReference type="eggNOG" id="ENOG502QQUQ">
    <property type="taxonomic scope" value="Eukaryota"/>
</dbReference>
<proteinExistence type="predicted"/>
<feature type="region of interest" description="Disordered" evidence="4">
    <location>
        <begin position="82"/>
        <end position="158"/>
    </location>
</feature>
<evidence type="ECO:0000259" key="5">
    <source>
        <dbReference type="SMART" id="SM01082"/>
    </source>
</evidence>
<feature type="compositionally biased region" description="Acidic residues" evidence="4">
    <location>
        <begin position="307"/>
        <end position="318"/>
    </location>
</feature>
<name>W9QYC2_9ROSA</name>
<dbReference type="PANTHER" id="PTHR15410">
    <property type="entry name" value="HIRA-INTERACTING PROTEIN 3"/>
    <property type="match status" value="1"/>
</dbReference>
<dbReference type="STRING" id="981085.W9QYC2"/>
<dbReference type="AlphaFoldDB" id="W9QYC2"/>
<evidence type="ECO:0000256" key="2">
    <source>
        <dbReference type="ARBA" id="ARBA00023186"/>
    </source>
</evidence>
<dbReference type="SMART" id="SM01082">
    <property type="entry name" value="CHZ"/>
    <property type="match status" value="1"/>
</dbReference>
<accession>W9QYC2</accession>
<evidence type="ECO:0000256" key="3">
    <source>
        <dbReference type="ARBA" id="ARBA00023242"/>
    </source>
</evidence>
<dbReference type="PANTHER" id="PTHR15410:SF2">
    <property type="entry name" value="HIRA-INTERACTING PROTEIN 3"/>
    <property type="match status" value="1"/>
</dbReference>
<evidence type="ECO:0000256" key="4">
    <source>
        <dbReference type="SAM" id="MobiDB-lite"/>
    </source>
</evidence>
<protein>
    <recommendedName>
        <fullName evidence="5">Histone chaperone domain-containing protein</fullName>
    </recommendedName>
</protein>
<dbReference type="Pfam" id="PF09649">
    <property type="entry name" value="CHZ"/>
    <property type="match status" value="1"/>
</dbReference>
<keyword evidence="3" id="KW-0539">Nucleus</keyword>
<comment type="subcellular location">
    <subcellularLocation>
        <location evidence="1">Nucleus</location>
    </subcellularLocation>
</comment>
<feature type="compositionally biased region" description="Basic residues" evidence="4">
    <location>
        <begin position="220"/>
        <end position="235"/>
    </location>
</feature>
<dbReference type="EMBL" id="KE343861">
    <property type="protein sequence ID" value="EXB44372.1"/>
    <property type="molecule type" value="Genomic_DNA"/>
</dbReference>
<keyword evidence="2" id="KW-0143">Chaperone</keyword>
<dbReference type="GO" id="GO:0005634">
    <property type="term" value="C:nucleus"/>
    <property type="evidence" value="ECO:0007669"/>
    <property type="project" value="UniProtKB-SubCell"/>
</dbReference>
<feature type="region of interest" description="Disordered" evidence="4">
    <location>
        <begin position="1"/>
        <end position="27"/>
    </location>
</feature>
<evidence type="ECO:0000256" key="1">
    <source>
        <dbReference type="ARBA" id="ARBA00004123"/>
    </source>
</evidence>
<evidence type="ECO:0000313" key="6">
    <source>
        <dbReference type="EMBL" id="EXB44372.1"/>
    </source>
</evidence>
<feature type="compositionally biased region" description="Basic and acidic residues" evidence="4">
    <location>
        <begin position="295"/>
        <end position="306"/>
    </location>
</feature>
<sequence length="533" mass="59992">MAEDSETLAKDDKEVEEKPQQDIESQINTAMRARIAHFKEQSDSLTFEGVRRLLEKDLGLETFTLDVHKRFIKQLLQELLESNEGDDSKNHEESEEKRDNVGTGRKGEAREEQEESPGGPQQNSPVLGLLTGQKTTKVETEGSKGVNEKNAPTKGTIEAAVTKRAQYLKDKSEQLTLAGLRRLLEKDLELEMYSLDPFKKFINQQVDEVLNSAEESKPAKSAKKNTQRKVAKKVSNKGSSDSTERESDEDEDVDADEDEVKPKKKFGRKGKDNNEPKKRKRPTKDTNISGKKRIKAAETLKERNSDADDNGNESEDGDSQSSTEKSKKKNVVSAPAYGKHVEHLKTVIKACGLSVPPSVYKKVKQVPENKRESQLIKELEEILSKEGLSAKPSEKEIKEVRKKKERAKELEGIDTGNIVSSTRRRSTTSFVAPPKPKMPVENDSENTDDDDDDDDDDDHDDDDHDEDNDNGNSDDNQSEESNADIMYTACPVSVLPLLWYPYYLSCNFLATMFLSDKIFYAYADDDDDDENSD</sequence>
<keyword evidence="7" id="KW-1185">Reference proteome</keyword>
<dbReference type="InterPro" id="IPR019098">
    <property type="entry name" value="Histone_chaperone_domain_CHZ"/>
</dbReference>
<reference evidence="7" key="1">
    <citation type="submission" date="2013-01" db="EMBL/GenBank/DDBJ databases">
        <title>Draft Genome Sequence of a Mulberry Tree, Morus notabilis C.K. Schneid.</title>
        <authorList>
            <person name="He N."/>
            <person name="Zhao S."/>
        </authorList>
    </citation>
    <scope>NUCLEOTIDE SEQUENCE</scope>
</reference>
<feature type="region of interest" description="Disordered" evidence="4">
    <location>
        <begin position="384"/>
        <end position="480"/>
    </location>
</feature>
<feature type="region of interest" description="Disordered" evidence="4">
    <location>
        <begin position="212"/>
        <end position="339"/>
    </location>
</feature>
<dbReference type="Proteomes" id="UP000030645">
    <property type="component" value="Unassembled WGS sequence"/>
</dbReference>
<evidence type="ECO:0000313" key="7">
    <source>
        <dbReference type="Proteomes" id="UP000030645"/>
    </source>
</evidence>
<feature type="compositionally biased region" description="Acidic residues" evidence="4">
    <location>
        <begin position="246"/>
        <end position="259"/>
    </location>
</feature>
<feature type="compositionally biased region" description="Acidic residues" evidence="4">
    <location>
        <begin position="442"/>
        <end position="469"/>
    </location>
</feature>
<gene>
    <name evidence="6" type="ORF">L484_020184</name>
</gene>